<dbReference type="GO" id="GO:0016791">
    <property type="term" value="F:phosphatase activity"/>
    <property type="evidence" value="ECO:0007669"/>
    <property type="project" value="UniProtKB-ARBA"/>
</dbReference>
<evidence type="ECO:0000313" key="1">
    <source>
        <dbReference type="EMBL" id="RST96125.1"/>
    </source>
</evidence>
<dbReference type="SFLD" id="SFLDG01140">
    <property type="entry name" value="C2.B:_Phosphomannomutase_and_P"/>
    <property type="match status" value="1"/>
</dbReference>
<evidence type="ECO:0000313" key="2">
    <source>
        <dbReference type="Proteomes" id="UP000287239"/>
    </source>
</evidence>
<dbReference type="AlphaFoldDB" id="A0A429ZR34"/>
<protein>
    <submittedName>
        <fullName evidence="1">Haloacid dehalogenase</fullName>
    </submittedName>
</protein>
<dbReference type="Proteomes" id="UP000287239">
    <property type="component" value="Unassembled WGS sequence"/>
</dbReference>
<dbReference type="InterPro" id="IPR036412">
    <property type="entry name" value="HAD-like_sf"/>
</dbReference>
<dbReference type="CDD" id="cd07516">
    <property type="entry name" value="HAD_Pase"/>
    <property type="match status" value="1"/>
</dbReference>
<comment type="caution">
    <text evidence="1">The sequence shown here is derived from an EMBL/GenBank/DDBJ whole genome shotgun (WGS) entry which is preliminary data.</text>
</comment>
<dbReference type="GO" id="GO:0005829">
    <property type="term" value="C:cytosol"/>
    <property type="evidence" value="ECO:0007669"/>
    <property type="project" value="TreeGrafter"/>
</dbReference>
<sequence>MIKLIAIDLDGTLLKDDKTISERNITTLKAAKVQGVKVVLCTGRPLNSVLAHLETLGLTDPGDYAVTFNGGLVQANDTGEILSQDVMSVADAKDIYELTSRLEIPLDAVAGDYVYRIQPQPVAYPSMYDQLNKILIFEDRTFLELAADQVINKMVSAIPAEYLEEKLPQVPADYHDRYNIVRSGEFLFEFLPKHVSKANGLAKLGALLNIEKSEMMALGDEENDLAMIEYVGLGVAMANATAELKGAAQYITETNENHGVALAVEKFVLLPTAE</sequence>
<accession>A0A429ZR34</accession>
<dbReference type="PANTHER" id="PTHR10000:SF8">
    <property type="entry name" value="HAD SUPERFAMILY HYDROLASE-LIKE, TYPE 3"/>
    <property type="match status" value="1"/>
</dbReference>
<dbReference type="GeneID" id="98568100"/>
<organism evidence="1 2">
    <name type="scientific">Vagococcus salmoninarum</name>
    <dbReference type="NCBI Taxonomy" id="2739"/>
    <lineage>
        <taxon>Bacteria</taxon>
        <taxon>Bacillati</taxon>
        <taxon>Bacillota</taxon>
        <taxon>Bacilli</taxon>
        <taxon>Lactobacillales</taxon>
        <taxon>Enterococcaceae</taxon>
        <taxon>Vagococcus</taxon>
    </lineage>
</organism>
<proteinExistence type="predicted"/>
<dbReference type="InterPro" id="IPR006379">
    <property type="entry name" value="HAD-SF_hydro_IIB"/>
</dbReference>
<dbReference type="SFLD" id="SFLDG01144">
    <property type="entry name" value="C2.B.4:_PGP_Like"/>
    <property type="match status" value="1"/>
</dbReference>
<dbReference type="InterPro" id="IPR000150">
    <property type="entry name" value="Cof"/>
</dbReference>
<dbReference type="GO" id="GO:0000287">
    <property type="term" value="F:magnesium ion binding"/>
    <property type="evidence" value="ECO:0007669"/>
    <property type="project" value="TreeGrafter"/>
</dbReference>
<gene>
    <name evidence="1" type="ORF">CBF35_06935</name>
</gene>
<dbReference type="SUPFAM" id="SSF56784">
    <property type="entry name" value="HAD-like"/>
    <property type="match status" value="1"/>
</dbReference>
<dbReference type="EMBL" id="NGJU01000008">
    <property type="protein sequence ID" value="RST96125.1"/>
    <property type="molecule type" value="Genomic_DNA"/>
</dbReference>
<dbReference type="NCBIfam" id="TIGR01484">
    <property type="entry name" value="HAD-SF-IIB"/>
    <property type="match status" value="1"/>
</dbReference>
<reference evidence="1 2" key="1">
    <citation type="submission" date="2017-05" db="EMBL/GenBank/DDBJ databases">
        <title>Vagococcus spp. assemblies.</title>
        <authorList>
            <person name="Gulvik C.A."/>
        </authorList>
    </citation>
    <scope>NUCLEOTIDE SEQUENCE [LARGE SCALE GENOMIC DNA]</scope>
    <source>
        <strain evidence="1 2">NCFB 2777</strain>
    </source>
</reference>
<name>A0A429ZR34_9ENTE</name>
<dbReference type="Gene3D" id="3.30.1240.10">
    <property type="match status" value="1"/>
</dbReference>
<dbReference type="InterPro" id="IPR023214">
    <property type="entry name" value="HAD_sf"/>
</dbReference>
<dbReference type="RefSeq" id="WP_126779462.1">
    <property type="nucleotide sequence ID" value="NZ_NGJU01000008.1"/>
</dbReference>
<dbReference type="Pfam" id="PF08282">
    <property type="entry name" value="Hydrolase_3"/>
    <property type="match status" value="1"/>
</dbReference>
<dbReference type="OrthoDB" id="9790031at2"/>
<keyword evidence="2" id="KW-1185">Reference proteome</keyword>
<dbReference type="NCBIfam" id="TIGR00099">
    <property type="entry name" value="Cof-subfamily"/>
    <property type="match status" value="1"/>
</dbReference>
<dbReference type="SFLD" id="SFLDS00003">
    <property type="entry name" value="Haloacid_Dehalogenase"/>
    <property type="match status" value="1"/>
</dbReference>
<dbReference type="Gene3D" id="3.40.50.1000">
    <property type="entry name" value="HAD superfamily/HAD-like"/>
    <property type="match status" value="1"/>
</dbReference>
<dbReference type="PANTHER" id="PTHR10000">
    <property type="entry name" value="PHOSPHOSERINE PHOSPHATASE"/>
    <property type="match status" value="1"/>
</dbReference>